<dbReference type="Pfam" id="PF11845">
    <property type="entry name" value="Tll0287-like"/>
    <property type="match status" value="1"/>
</dbReference>
<dbReference type="Gene3D" id="3.30.450.290">
    <property type="match status" value="1"/>
</dbReference>
<name>A0A8J6MXI8_9DELT</name>
<sequence length="321" mass="36662">MNRNKERTHSSIRNYALLFALIWTLVLAALFNLNLQSEFKQADELAAYQARAFFEEIVTIRYWNALHGGVYVPISEKAQPNPYLDVPDRDITTKDGRKLTKINPAYMTRQIGEIAARRNKVWFHITSSNPIRPGNAPDSWEAKILGLLETGIPEHSEFVTSPEGTKMFRYMAPLWVERPCLKCHAKQGYKEGDLRGGISVTIEAGPIVASRTREVRYLIISYLVIWALGLIGLGIGMNRLRAREKERENLILELTEALTEVKKLSGMLPICASCKKIRDDKGYWNQIESYIRDRSEAEFSHGICPDCAKKLYPEIYKDDPL</sequence>
<evidence type="ECO:0000313" key="4">
    <source>
        <dbReference type="Proteomes" id="UP000650524"/>
    </source>
</evidence>
<keyword evidence="1" id="KW-0472">Membrane</keyword>
<accession>A0A8J6MXI8</accession>
<evidence type="ECO:0000313" key="3">
    <source>
        <dbReference type="EMBL" id="MBC8176625.1"/>
    </source>
</evidence>
<evidence type="ECO:0000256" key="1">
    <source>
        <dbReference type="SAM" id="Phobius"/>
    </source>
</evidence>
<proteinExistence type="predicted"/>
<organism evidence="3 4">
    <name type="scientific">Candidatus Desulfacyla euxinica</name>
    <dbReference type="NCBI Taxonomy" id="2841693"/>
    <lineage>
        <taxon>Bacteria</taxon>
        <taxon>Deltaproteobacteria</taxon>
        <taxon>Candidatus Desulfacyla</taxon>
    </lineage>
</organism>
<keyword evidence="1" id="KW-1133">Transmembrane helix</keyword>
<protein>
    <submittedName>
        <fullName evidence="3">DUF3365 domain-containing protein</fullName>
    </submittedName>
</protein>
<gene>
    <name evidence="3" type="ORF">H8E19_04400</name>
</gene>
<feature type="transmembrane region" description="Helical" evidence="1">
    <location>
        <begin position="12"/>
        <end position="31"/>
    </location>
</feature>
<dbReference type="EMBL" id="JACNJD010000148">
    <property type="protein sequence ID" value="MBC8176625.1"/>
    <property type="molecule type" value="Genomic_DNA"/>
</dbReference>
<evidence type="ECO:0000259" key="2">
    <source>
        <dbReference type="Pfam" id="PF11845"/>
    </source>
</evidence>
<dbReference type="AlphaFoldDB" id="A0A8J6MXI8"/>
<keyword evidence="1" id="KW-0812">Transmembrane</keyword>
<comment type="caution">
    <text evidence="3">The sequence shown here is derived from an EMBL/GenBank/DDBJ whole genome shotgun (WGS) entry which is preliminary data.</text>
</comment>
<feature type="transmembrane region" description="Helical" evidence="1">
    <location>
        <begin position="217"/>
        <end position="237"/>
    </location>
</feature>
<dbReference type="Proteomes" id="UP000650524">
    <property type="component" value="Unassembled WGS sequence"/>
</dbReference>
<reference evidence="3 4" key="1">
    <citation type="submission" date="2020-08" db="EMBL/GenBank/DDBJ databases">
        <title>Bridging the membrane lipid divide: bacteria of the FCB group superphylum have the potential to synthesize archaeal ether lipids.</title>
        <authorList>
            <person name="Villanueva L."/>
            <person name="Von Meijenfeldt F.A.B."/>
            <person name="Westbye A.B."/>
            <person name="Yadav S."/>
            <person name="Hopmans E.C."/>
            <person name="Dutilh B.E."/>
            <person name="Sinninghe Damste J.S."/>
        </authorList>
    </citation>
    <scope>NUCLEOTIDE SEQUENCE [LARGE SCALE GENOMIC DNA]</scope>
    <source>
        <strain evidence="3">NIOZ-UU27</strain>
    </source>
</reference>
<dbReference type="InterPro" id="IPR021796">
    <property type="entry name" value="Tll0287-like_dom"/>
</dbReference>
<feature type="domain" description="Tll0287-like" evidence="2">
    <location>
        <begin position="41"/>
        <end position="202"/>
    </location>
</feature>